<reference evidence="1" key="1">
    <citation type="journal article" date="2017" name="Parasit. Vectors">
        <title>Sialotranscriptomics of Rhipicephalus zambeziensis reveals intricate expression profiles of secretory proteins and suggests tight temporal transcriptional regulation during blood-feeding.</title>
        <authorList>
            <person name="de Castro M.H."/>
            <person name="de Klerk D."/>
            <person name="Pienaar R."/>
            <person name="Rees D.J.G."/>
            <person name="Mans B.J."/>
        </authorList>
    </citation>
    <scope>NUCLEOTIDE SEQUENCE</scope>
    <source>
        <tissue evidence="1">Salivary glands</tissue>
    </source>
</reference>
<organism evidence="1">
    <name type="scientific">Rhipicephalus zambeziensis</name>
    <dbReference type="NCBI Taxonomy" id="60191"/>
    <lineage>
        <taxon>Eukaryota</taxon>
        <taxon>Metazoa</taxon>
        <taxon>Ecdysozoa</taxon>
        <taxon>Arthropoda</taxon>
        <taxon>Chelicerata</taxon>
        <taxon>Arachnida</taxon>
        <taxon>Acari</taxon>
        <taxon>Parasitiformes</taxon>
        <taxon>Ixodida</taxon>
        <taxon>Ixodoidea</taxon>
        <taxon>Ixodidae</taxon>
        <taxon>Rhipicephalinae</taxon>
        <taxon>Rhipicephalus</taxon>
        <taxon>Rhipicephalus</taxon>
    </lineage>
</organism>
<evidence type="ECO:0000313" key="1">
    <source>
        <dbReference type="EMBL" id="MAA13354.1"/>
    </source>
</evidence>
<proteinExistence type="predicted"/>
<dbReference type="EMBL" id="GFPF01002208">
    <property type="protein sequence ID" value="MAA13354.1"/>
    <property type="molecule type" value="Transcribed_RNA"/>
</dbReference>
<protein>
    <submittedName>
        <fullName evidence="1">Uncharacterized protein</fullName>
    </submittedName>
</protein>
<name>A0A224YHB7_9ACAR</name>
<accession>A0A224YHB7</accession>
<dbReference type="AlphaFoldDB" id="A0A224YHB7"/>
<sequence>MQRQHISMPLKLHSYAAKEALQYLLNMVDKPAKLLDYAVVNGQTGHFCMCSGEHTNLLKTTLKYQSVSGFHETGSKTQCLSARFEIIHCF</sequence>